<keyword evidence="17 26" id="KW-0106">Calcium</keyword>
<evidence type="ECO:0000256" key="13">
    <source>
        <dbReference type="ARBA" id="ARBA00022734"/>
    </source>
</evidence>
<evidence type="ECO:0000256" key="9">
    <source>
        <dbReference type="ARBA" id="ARBA00022525"/>
    </source>
</evidence>
<dbReference type="InterPro" id="IPR018124">
    <property type="entry name" value="Calret/calnex_CS"/>
</dbReference>
<keyword evidence="8" id="KW-0963">Cytoplasm</keyword>
<feature type="binding site" evidence="25">
    <location>
        <position position="296"/>
    </location>
    <ligand>
        <name>an alpha-D-glucoside</name>
        <dbReference type="ChEBI" id="CHEBI:22390"/>
    </ligand>
</feature>
<evidence type="ECO:0000313" key="31">
    <source>
        <dbReference type="Proteomes" id="UP000694402"/>
    </source>
</evidence>
<name>A0A8C8HCB3_ONCTS</name>
<dbReference type="InterPro" id="IPR013320">
    <property type="entry name" value="ConA-like_dom_sf"/>
</dbReference>
<feature type="binding site" evidence="25">
    <location>
        <position position="131"/>
    </location>
    <ligand>
        <name>an alpha-D-glucoside</name>
        <dbReference type="ChEBI" id="CHEBI:22390"/>
    </ligand>
</feature>
<keyword evidence="15 24" id="KW-0256">Endoplasmic reticulum</keyword>
<dbReference type="SUPFAM" id="SSF63887">
    <property type="entry name" value="P-domain of calnexin/calreticulin"/>
    <property type="match status" value="1"/>
</dbReference>
<keyword evidence="16" id="KW-0862">Zinc</keyword>
<evidence type="ECO:0000256" key="14">
    <source>
        <dbReference type="ARBA" id="ARBA00022737"/>
    </source>
</evidence>
<evidence type="ECO:0000256" key="7">
    <source>
        <dbReference type="ARBA" id="ARBA00015837"/>
    </source>
</evidence>
<evidence type="ECO:0000256" key="21">
    <source>
        <dbReference type="ARBA" id="ARBA00023186"/>
    </source>
</evidence>
<comment type="subcellular location">
    <subcellularLocation>
        <location evidence="1">Cell surface</location>
    </subcellularLocation>
    <subcellularLocation>
        <location evidence="4">Cytoplasm</location>
        <location evidence="4">Cytosol</location>
    </subcellularLocation>
    <subcellularLocation>
        <location evidence="23">Cytoplasmic vesicle</location>
        <location evidence="23">Secretory vesicle</location>
        <location evidence="23">Cortical granule</location>
    </subcellularLocation>
    <subcellularLocation>
        <location evidence="2 24">Endoplasmic reticulum lumen</location>
    </subcellularLocation>
    <subcellularLocation>
        <location evidence="5">Sarcoplasmic reticulum lumen</location>
    </subcellularLocation>
    <subcellularLocation>
        <location evidence="3">Secreted</location>
        <location evidence="3">Extracellular space</location>
        <location evidence="3">Extracellular matrix</location>
    </subcellularLocation>
</comment>
<dbReference type="AlphaFoldDB" id="A0A8C8HCB3"/>
<reference evidence="30" key="1">
    <citation type="submission" date="2025-08" db="UniProtKB">
        <authorList>
            <consortium name="Ensembl"/>
        </authorList>
    </citation>
    <scope>IDENTIFICATION</scope>
</reference>
<evidence type="ECO:0000256" key="29">
    <source>
        <dbReference type="SAM" id="MobiDB-lite"/>
    </source>
</evidence>
<keyword evidence="11 26" id="KW-0479">Metal-binding</keyword>
<dbReference type="PROSITE" id="PS00805">
    <property type="entry name" value="CALRETICULIN_REPEAT"/>
    <property type="match status" value="1"/>
</dbReference>
<evidence type="ECO:0000256" key="26">
    <source>
        <dbReference type="PIRSR" id="PIRSR002356-2"/>
    </source>
</evidence>
<dbReference type="Gene3D" id="2.10.250.10">
    <property type="entry name" value="Calreticulin/calnexin, P domain"/>
    <property type="match status" value="1"/>
</dbReference>
<feature type="binding site" evidence="26">
    <location>
        <position position="23"/>
    </location>
    <ligand>
        <name>Ca(2+)</name>
        <dbReference type="ChEBI" id="CHEBI:29108"/>
    </ligand>
</feature>
<evidence type="ECO:0000256" key="5">
    <source>
        <dbReference type="ARBA" id="ARBA00004564"/>
    </source>
</evidence>
<evidence type="ECO:0000256" key="12">
    <source>
        <dbReference type="ARBA" id="ARBA00022729"/>
    </source>
</evidence>
<sequence length="400" mass="46232">MLVSLLLMIALASAETSVYFREQFEDDAWNTRWVESSHRSDYGKFVLTAGKFYGDAEKDKGLQTSQDAHFYSSSARFEPFSNQGKTLVIQFTVKHEQNIDCGGGYIKLFPADLDQADMHGDSNYNIMFGPDICGPATKKVHVIINYKGKNHLIRKDIRCKDDEYTHLYTLILNPDNMYEVKIDNKKVESGSLEEDWDILPPKKVKDPEAVKPDDWDERERMEDPDDKKPEASSQTLHNWDKDTDNVTVAFPGEWKPRRIDNPDYKGKWLHPEIDNPDYSADSEIYRFDSIGVIGLDLWQVKSGTIFDNFLITDDATLAEEVGNETWGQTKDPEKKMKESQEEKERKKLEAEEMARKEETKDEPGEEEEEEEEELEHEEEEEEETGAQDEEEATDSIKDEL</sequence>
<keyword evidence="14" id="KW-0677">Repeat</keyword>
<keyword evidence="18" id="KW-0703">Sarcoplasmic reticulum</keyword>
<evidence type="ECO:0000256" key="23">
    <source>
        <dbReference type="ARBA" id="ARBA00037865"/>
    </source>
</evidence>
<comment type="similarity">
    <text evidence="6 24 28">Belongs to the calreticulin family.</text>
</comment>
<evidence type="ECO:0000256" key="19">
    <source>
        <dbReference type="ARBA" id="ARBA00022990"/>
    </source>
</evidence>
<keyword evidence="19" id="KW-0007">Acetylation</keyword>
<evidence type="ECO:0000256" key="25">
    <source>
        <dbReference type="PIRSR" id="PIRSR002356-1"/>
    </source>
</evidence>
<dbReference type="Gene3D" id="2.60.120.200">
    <property type="match status" value="2"/>
</dbReference>
<feature type="disulfide bond" evidence="27">
    <location>
        <begin position="101"/>
        <end position="133"/>
    </location>
</feature>
<dbReference type="GO" id="GO:0033018">
    <property type="term" value="C:sarcoplasmic reticulum lumen"/>
    <property type="evidence" value="ECO:0007669"/>
    <property type="project" value="UniProtKB-SubCell"/>
</dbReference>
<keyword evidence="10" id="KW-0272">Extracellular matrix</keyword>
<keyword evidence="22" id="KW-0968">Cytoplasmic vesicle</keyword>
<comment type="subunit">
    <text evidence="26">Monomer.</text>
</comment>
<feature type="binding site" evidence="25">
    <location>
        <position position="107"/>
    </location>
    <ligand>
        <name>an alpha-D-glucoside</name>
        <dbReference type="ChEBI" id="CHEBI:22390"/>
    </ligand>
</feature>
<evidence type="ECO:0000256" key="16">
    <source>
        <dbReference type="ARBA" id="ARBA00022833"/>
    </source>
</evidence>
<feature type="binding site" evidence="25">
    <location>
        <position position="124"/>
    </location>
    <ligand>
        <name>an alpha-D-glucoside</name>
        <dbReference type="ChEBI" id="CHEBI:22390"/>
    </ligand>
</feature>
<evidence type="ECO:0000256" key="18">
    <source>
        <dbReference type="ARBA" id="ARBA00022951"/>
    </source>
</evidence>
<dbReference type="PROSITE" id="PS00803">
    <property type="entry name" value="CALRETICULIN_1"/>
    <property type="match status" value="1"/>
</dbReference>
<dbReference type="GO" id="GO:0009986">
    <property type="term" value="C:cell surface"/>
    <property type="evidence" value="ECO:0007669"/>
    <property type="project" value="UniProtKB-SubCell"/>
</dbReference>
<feature type="binding site" evidence="26">
    <location>
        <position position="307"/>
    </location>
    <ligand>
        <name>Ca(2+)</name>
        <dbReference type="ChEBI" id="CHEBI:29108"/>
    </ligand>
</feature>
<evidence type="ECO:0000256" key="15">
    <source>
        <dbReference type="ARBA" id="ARBA00022824"/>
    </source>
</evidence>
<feature type="binding site" evidence="26">
    <location>
        <position position="60"/>
    </location>
    <ligand>
        <name>Ca(2+)</name>
        <dbReference type="ChEBI" id="CHEBI:29108"/>
    </ligand>
</feature>
<evidence type="ECO:0000256" key="2">
    <source>
        <dbReference type="ARBA" id="ARBA00004319"/>
    </source>
</evidence>
<dbReference type="Pfam" id="PF00262">
    <property type="entry name" value="Calreticulin"/>
    <property type="match status" value="2"/>
</dbReference>
<feature type="region of interest" description="Disordered" evidence="29">
    <location>
        <begin position="321"/>
        <end position="400"/>
    </location>
</feature>
<proteinExistence type="inferred from homology"/>
<dbReference type="GO" id="GO:0005509">
    <property type="term" value="F:calcium ion binding"/>
    <property type="evidence" value="ECO:0007669"/>
    <property type="project" value="InterPro"/>
</dbReference>
<dbReference type="FunFam" id="2.60.120.200:FF:000122">
    <property type="entry name" value="Calreticulin 3"/>
    <property type="match status" value="1"/>
</dbReference>
<dbReference type="Ensembl" id="ENSOTST00005065187.2">
    <property type="protein sequence ID" value="ENSOTSP00005059894.1"/>
    <property type="gene ID" value="ENSOTSG00005028814.2"/>
</dbReference>
<evidence type="ECO:0000256" key="6">
    <source>
        <dbReference type="ARBA" id="ARBA00010983"/>
    </source>
</evidence>
<dbReference type="GO" id="GO:0060473">
    <property type="term" value="C:cortical granule"/>
    <property type="evidence" value="ECO:0007669"/>
    <property type="project" value="UniProtKB-SubCell"/>
</dbReference>
<evidence type="ECO:0000256" key="24">
    <source>
        <dbReference type="PIRNR" id="PIRNR002356"/>
    </source>
</evidence>
<evidence type="ECO:0000256" key="20">
    <source>
        <dbReference type="ARBA" id="ARBA00023157"/>
    </source>
</evidence>
<dbReference type="PANTHER" id="PTHR11073">
    <property type="entry name" value="CALRETICULIN AND CALNEXIN"/>
    <property type="match status" value="1"/>
</dbReference>
<evidence type="ECO:0000256" key="1">
    <source>
        <dbReference type="ARBA" id="ARBA00004241"/>
    </source>
</evidence>
<keyword evidence="31" id="KW-1185">Reference proteome</keyword>
<dbReference type="InterPro" id="IPR009169">
    <property type="entry name" value="Calreticulin"/>
</dbReference>
<keyword evidence="9" id="KW-0964">Secreted</keyword>
<keyword evidence="21 24" id="KW-0143">Chaperone</keyword>
<dbReference type="GO" id="GO:0006457">
    <property type="term" value="P:protein folding"/>
    <property type="evidence" value="ECO:0007669"/>
    <property type="project" value="InterPro"/>
</dbReference>
<reference evidence="30" key="2">
    <citation type="submission" date="2025-09" db="UniProtKB">
        <authorList>
            <consortium name="Ensembl"/>
        </authorList>
    </citation>
    <scope>IDENTIFICATION</scope>
</reference>
<evidence type="ECO:0000256" key="17">
    <source>
        <dbReference type="ARBA" id="ARBA00022837"/>
    </source>
</evidence>
<dbReference type="Proteomes" id="UP000694402">
    <property type="component" value="Unassembled WGS sequence"/>
</dbReference>
<organism evidence="30 31">
    <name type="scientific">Oncorhynchus tshawytscha</name>
    <name type="common">Chinook salmon</name>
    <name type="synonym">Salmo tshawytscha</name>
    <dbReference type="NCBI Taxonomy" id="74940"/>
    <lineage>
        <taxon>Eukaryota</taxon>
        <taxon>Metazoa</taxon>
        <taxon>Chordata</taxon>
        <taxon>Craniata</taxon>
        <taxon>Vertebrata</taxon>
        <taxon>Euteleostomi</taxon>
        <taxon>Actinopterygii</taxon>
        <taxon>Neopterygii</taxon>
        <taxon>Teleostei</taxon>
        <taxon>Protacanthopterygii</taxon>
        <taxon>Salmoniformes</taxon>
        <taxon>Salmonidae</taxon>
        <taxon>Salmoninae</taxon>
        <taxon>Oncorhynchus</taxon>
    </lineage>
</organism>
<evidence type="ECO:0000256" key="22">
    <source>
        <dbReference type="ARBA" id="ARBA00023329"/>
    </source>
</evidence>
<dbReference type="InterPro" id="IPR001580">
    <property type="entry name" value="Calret/calnex"/>
</dbReference>
<dbReference type="PRINTS" id="PR00626">
    <property type="entry name" value="CALRETICULIN"/>
</dbReference>
<feature type="compositionally biased region" description="Basic and acidic residues" evidence="29">
    <location>
        <begin position="203"/>
        <end position="230"/>
    </location>
</feature>
<evidence type="ECO:0000256" key="10">
    <source>
        <dbReference type="ARBA" id="ARBA00022530"/>
    </source>
</evidence>
<dbReference type="SUPFAM" id="SSF49899">
    <property type="entry name" value="Concanavalin A-like lectins/glucanases"/>
    <property type="match status" value="1"/>
</dbReference>
<protein>
    <recommendedName>
        <fullName evidence="7 24">Calreticulin</fullName>
    </recommendedName>
</protein>
<feature type="compositionally biased region" description="Acidic residues" evidence="29">
    <location>
        <begin position="363"/>
        <end position="393"/>
    </location>
</feature>
<evidence type="ECO:0000256" key="11">
    <source>
        <dbReference type="ARBA" id="ARBA00022723"/>
    </source>
</evidence>
<evidence type="ECO:0000256" key="3">
    <source>
        <dbReference type="ARBA" id="ARBA00004498"/>
    </source>
</evidence>
<accession>A0A8C8HCB3</accession>
<dbReference type="GO" id="GO:0036503">
    <property type="term" value="P:ERAD pathway"/>
    <property type="evidence" value="ECO:0007669"/>
    <property type="project" value="TreeGrafter"/>
</dbReference>
<keyword evidence="12" id="KW-0732">Signal</keyword>
<evidence type="ECO:0000313" key="30">
    <source>
        <dbReference type="Ensembl" id="ENSOTSP00005059894.1"/>
    </source>
</evidence>
<keyword evidence="20 27" id="KW-1015">Disulfide bond</keyword>
<dbReference type="GeneTree" id="ENSGT01030000234965"/>
<dbReference type="PANTHER" id="PTHR11073:SF16">
    <property type="entry name" value="CALRETICULIN"/>
    <property type="match status" value="1"/>
</dbReference>
<dbReference type="GO" id="GO:0005789">
    <property type="term" value="C:endoplasmic reticulum membrane"/>
    <property type="evidence" value="ECO:0007669"/>
    <property type="project" value="TreeGrafter"/>
</dbReference>
<evidence type="ECO:0000256" key="8">
    <source>
        <dbReference type="ARBA" id="ARBA00022490"/>
    </source>
</evidence>
<feature type="compositionally biased region" description="Basic and acidic residues" evidence="29">
    <location>
        <begin position="330"/>
        <end position="362"/>
    </location>
</feature>
<dbReference type="PIRSF" id="PIRSF002356">
    <property type="entry name" value="Calreticulin"/>
    <property type="match status" value="1"/>
</dbReference>
<feature type="binding site" evidence="26">
    <location>
        <position position="58"/>
    </location>
    <ligand>
        <name>Ca(2+)</name>
        <dbReference type="ChEBI" id="CHEBI:29108"/>
    </ligand>
</feature>
<feature type="binding site" evidence="25">
    <location>
        <position position="105"/>
    </location>
    <ligand>
        <name>an alpha-D-glucoside</name>
        <dbReference type="ChEBI" id="CHEBI:22390"/>
    </ligand>
</feature>
<evidence type="ECO:0000256" key="4">
    <source>
        <dbReference type="ARBA" id="ARBA00004514"/>
    </source>
</evidence>
<dbReference type="GO" id="GO:0030246">
    <property type="term" value="F:carbohydrate binding"/>
    <property type="evidence" value="ECO:0007669"/>
    <property type="project" value="UniProtKB-KW"/>
</dbReference>
<dbReference type="Gene3D" id="1.10.287.540">
    <property type="entry name" value="Helix hairpin bin"/>
    <property type="match status" value="1"/>
</dbReference>
<dbReference type="GO" id="GO:0051082">
    <property type="term" value="F:unfolded protein binding"/>
    <property type="evidence" value="ECO:0007669"/>
    <property type="project" value="InterPro"/>
</dbReference>
<feature type="region of interest" description="Disordered" evidence="29">
    <location>
        <begin position="198"/>
        <end position="242"/>
    </location>
</feature>
<dbReference type="InterPro" id="IPR009033">
    <property type="entry name" value="Calreticulin/calnexin_P_dom_sf"/>
</dbReference>
<evidence type="ECO:0000256" key="28">
    <source>
        <dbReference type="RuleBase" id="RU362126"/>
    </source>
</evidence>
<keyword evidence="13" id="KW-0430">Lectin</keyword>
<dbReference type="PROSITE" id="PS00804">
    <property type="entry name" value="CALRETICULIN_2"/>
    <property type="match status" value="1"/>
</dbReference>
<gene>
    <name evidence="30" type="primary">CALR</name>
</gene>
<evidence type="ECO:0000256" key="27">
    <source>
        <dbReference type="PIRSR" id="PIRSR002356-3"/>
    </source>
</evidence>
<dbReference type="GO" id="GO:0005829">
    <property type="term" value="C:cytosol"/>
    <property type="evidence" value="ECO:0007669"/>
    <property type="project" value="UniProtKB-SubCell"/>
</dbReference>